<keyword evidence="1" id="KW-1133">Transmembrane helix</keyword>
<keyword evidence="1" id="KW-0472">Membrane</keyword>
<sequence length="342" mass="38515">MIELERHIEILLLSNDCVIIPNFGGFMAHYCEAHYDIRDNSFLPPTRSIGFNPQLKINDSLLAQSYVEAYDISYPEAVRRIEKETDEMKQILDNEGYFELTDIGTLKISQEGSYTFEPCEAGLLTPNLYGLGSFQMPVLTESEDENTKSEEVISTLQNTSKIIDFYTDTEEEEKTYTIRRSIVRNIAVACIALFAFLLVPSSLGNGEMASISGNKINTELLTRIMPKDITVGNTEHDITKALTTKTNVAKVNKIQSCSKENVSKKVTSYYCVVLASRVAKKNAAEYVEKLHKKGYNEAEVLCRNSGTKVIYGEYQSKEDARAALNKLNDKADFADCWVMHIK</sequence>
<evidence type="ECO:0000259" key="2">
    <source>
        <dbReference type="PROSITE" id="PS51724"/>
    </source>
</evidence>
<keyword evidence="1" id="KW-0812">Transmembrane</keyword>
<dbReference type="InterPro" id="IPR041268">
    <property type="entry name" value="HU-CCDC81_bac_2"/>
</dbReference>
<proteinExistence type="predicted"/>
<dbReference type="PROSITE" id="PS51724">
    <property type="entry name" value="SPOR"/>
    <property type="match status" value="1"/>
</dbReference>
<dbReference type="SUPFAM" id="SSF110997">
    <property type="entry name" value="Sporulation related repeat"/>
    <property type="match status" value="1"/>
</dbReference>
<keyword evidence="3" id="KW-0132">Cell division</keyword>
<feature type="transmembrane region" description="Helical" evidence="1">
    <location>
        <begin position="182"/>
        <end position="203"/>
    </location>
</feature>
<evidence type="ECO:0000313" key="3">
    <source>
        <dbReference type="EMBL" id="BCS84139.1"/>
    </source>
</evidence>
<dbReference type="InterPro" id="IPR007730">
    <property type="entry name" value="SPOR-like_dom"/>
</dbReference>
<evidence type="ECO:0000313" key="4">
    <source>
        <dbReference type="Proteomes" id="UP001319045"/>
    </source>
</evidence>
<dbReference type="Pfam" id="PF18174">
    <property type="entry name" value="HU-CCDC81_bac_1"/>
    <property type="match status" value="1"/>
</dbReference>
<feature type="domain" description="SPOR" evidence="2">
    <location>
        <begin position="264"/>
        <end position="340"/>
    </location>
</feature>
<evidence type="ECO:0000256" key="1">
    <source>
        <dbReference type="SAM" id="Phobius"/>
    </source>
</evidence>
<keyword evidence="3" id="KW-0131">Cell cycle</keyword>
<dbReference type="Pfam" id="PF18175">
    <property type="entry name" value="HU-CCDC81_bac_2"/>
    <property type="match status" value="1"/>
</dbReference>
<dbReference type="Gene3D" id="3.30.70.1070">
    <property type="entry name" value="Sporulation related repeat"/>
    <property type="match status" value="1"/>
</dbReference>
<keyword evidence="4" id="KW-1185">Reference proteome</keyword>
<name>A0ABM7NUT6_9BACT</name>
<protein>
    <submittedName>
        <fullName evidence="3">Cell division protein</fullName>
    </submittedName>
</protein>
<gene>
    <name evidence="3" type="ORF">prwr041_00320</name>
</gene>
<dbReference type="InterPro" id="IPR040495">
    <property type="entry name" value="HU-CCDC81_bac_1"/>
</dbReference>
<dbReference type="GO" id="GO:0051301">
    <property type="term" value="P:cell division"/>
    <property type="evidence" value="ECO:0007669"/>
    <property type="project" value="UniProtKB-KW"/>
</dbReference>
<reference evidence="3 4" key="1">
    <citation type="journal article" date="2022" name="Int. J. Syst. Evol. Microbiol.">
        <title>Prevotella herbatica sp. nov., a plant polysaccharide-decomposing anaerobic bacterium isolated from a methanogenic reactor.</title>
        <authorList>
            <person name="Uek A."/>
            <person name="Tonouchi A."/>
            <person name="Kaku N."/>
            <person name="Ueki K."/>
        </authorList>
    </citation>
    <scope>NUCLEOTIDE SEQUENCE [LARGE SCALE GENOMIC DNA]</scope>
    <source>
        <strain evidence="3 4">WR041</strain>
    </source>
</reference>
<dbReference type="Pfam" id="PF05036">
    <property type="entry name" value="SPOR"/>
    <property type="match status" value="1"/>
</dbReference>
<dbReference type="EMBL" id="AP024484">
    <property type="protein sequence ID" value="BCS84139.1"/>
    <property type="molecule type" value="Genomic_DNA"/>
</dbReference>
<accession>A0ABM7NUT6</accession>
<dbReference type="InterPro" id="IPR036680">
    <property type="entry name" value="SPOR-like_sf"/>
</dbReference>
<dbReference type="Proteomes" id="UP001319045">
    <property type="component" value="Chromosome"/>
</dbReference>
<organism evidence="3 4">
    <name type="scientific">Prevotella herbatica</name>
    <dbReference type="NCBI Taxonomy" id="2801997"/>
    <lineage>
        <taxon>Bacteria</taxon>
        <taxon>Pseudomonadati</taxon>
        <taxon>Bacteroidota</taxon>
        <taxon>Bacteroidia</taxon>
        <taxon>Bacteroidales</taxon>
        <taxon>Prevotellaceae</taxon>
        <taxon>Prevotella</taxon>
    </lineage>
</organism>
<dbReference type="RefSeq" id="WP_207154341.1">
    <property type="nucleotide sequence ID" value="NZ_AP024484.1"/>
</dbReference>